<organism evidence="2 3">
    <name type="scientific">Diaporthe eres</name>
    <name type="common">Phomopsis oblonga</name>
    <dbReference type="NCBI Taxonomy" id="83184"/>
    <lineage>
        <taxon>Eukaryota</taxon>
        <taxon>Fungi</taxon>
        <taxon>Dikarya</taxon>
        <taxon>Ascomycota</taxon>
        <taxon>Pezizomycotina</taxon>
        <taxon>Sordariomycetes</taxon>
        <taxon>Sordariomycetidae</taxon>
        <taxon>Diaporthales</taxon>
        <taxon>Diaporthaceae</taxon>
        <taxon>Diaporthe</taxon>
        <taxon>Diaporthe eres species complex</taxon>
    </lineage>
</organism>
<feature type="compositionally biased region" description="Acidic residues" evidence="1">
    <location>
        <begin position="104"/>
        <end position="114"/>
    </location>
</feature>
<feature type="region of interest" description="Disordered" evidence="1">
    <location>
        <begin position="322"/>
        <end position="415"/>
    </location>
</feature>
<evidence type="ECO:0000313" key="2">
    <source>
        <dbReference type="EMBL" id="KAK7703519.1"/>
    </source>
</evidence>
<reference evidence="2 3" key="1">
    <citation type="submission" date="2024-02" db="EMBL/GenBank/DDBJ databases">
        <title>De novo assembly and annotation of 12 fungi associated with fruit tree decline syndrome in Ontario, Canada.</title>
        <authorList>
            <person name="Sulman M."/>
            <person name="Ellouze W."/>
            <person name="Ilyukhin E."/>
        </authorList>
    </citation>
    <scope>NUCLEOTIDE SEQUENCE [LARGE SCALE GENOMIC DNA]</scope>
    <source>
        <strain evidence="2 3">M169</strain>
    </source>
</reference>
<comment type="caution">
    <text evidence="2">The sequence shown here is derived from an EMBL/GenBank/DDBJ whole genome shotgun (WGS) entry which is preliminary data.</text>
</comment>
<feature type="compositionally biased region" description="Acidic residues" evidence="1">
    <location>
        <begin position="330"/>
        <end position="342"/>
    </location>
</feature>
<feature type="compositionally biased region" description="Polar residues" evidence="1">
    <location>
        <begin position="81"/>
        <end position="95"/>
    </location>
</feature>
<accession>A0ABR1NKD7</accession>
<sequence length="485" mass="54040">MASPSKASKGGRKPKQPKSTPRPIQDSDMDVDHATISSSHSEDGMNSPVHQPEGDSGDAIEAVSDAQQQINPAHSDEEAVQTPNIQSDDNQPLNDNDQKRQLEIDDTNDDEEAEQPTKEPKQAQANVEQSGKRRVRKYDVDEAVVKAARRQIESESDDQDPLSLQYRQQNYKDVTMWTYKGEHLPPAPEAIDWMSNGMDVTSYYLDKVLQSEFGDVRRIVADGIPTMSVRRPCQMMLNVKSQQIFKPIRQQQFSAIAGHLFMSTDKAFQGVKCKTCRASTCTGPFARCVFNPNGYFKGACTNCQAKSVAKGCNYKSAQIAKPKPAKLEMSDDQGNEDEDSDLVELASDARTPKRRKLDQKKSKPGQARSSKNASHHQVYSPEPPQPTRTPVYSTQSQPYSTQSQPYSIQPQPYSTQPQTYSAVQHQPGLIAPTWINLASDECLTTLSNEITQEIGRRTMLKFGQPGQPGQPFYMDGQTDDTVFKD</sequence>
<name>A0ABR1NKD7_DIAER</name>
<gene>
    <name evidence="2" type="ORF">SLS63_014221</name>
</gene>
<feature type="compositionally biased region" description="Polar residues" evidence="1">
    <location>
        <begin position="367"/>
        <end position="377"/>
    </location>
</feature>
<evidence type="ECO:0008006" key="4">
    <source>
        <dbReference type="Google" id="ProtNLM"/>
    </source>
</evidence>
<feature type="compositionally biased region" description="Low complexity" evidence="1">
    <location>
        <begin position="392"/>
        <end position="415"/>
    </location>
</feature>
<evidence type="ECO:0000256" key="1">
    <source>
        <dbReference type="SAM" id="MobiDB-lite"/>
    </source>
</evidence>
<feature type="region of interest" description="Disordered" evidence="1">
    <location>
        <begin position="461"/>
        <end position="485"/>
    </location>
</feature>
<keyword evidence="3" id="KW-1185">Reference proteome</keyword>
<dbReference type="EMBL" id="JAKNSF020000344">
    <property type="protein sequence ID" value="KAK7703519.1"/>
    <property type="molecule type" value="Genomic_DNA"/>
</dbReference>
<evidence type="ECO:0000313" key="3">
    <source>
        <dbReference type="Proteomes" id="UP001430848"/>
    </source>
</evidence>
<proteinExistence type="predicted"/>
<dbReference type="Proteomes" id="UP001430848">
    <property type="component" value="Unassembled WGS sequence"/>
</dbReference>
<feature type="region of interest" description="Disordered" evidence="1">
    <location>
        <begin position="1"/>
        <end position="135"/>
    </location>
</feature>
<protein>
    <recommendedName>
        <fullName evidence="4">PiggyBac transposable element-derived protein domain-containing protein</fullName>
    </recommendedName>
</protein>